<comment type="caution">
    <text evidence="2">The sequence shown here is derived from an EMBL/GenBank/DDBJ whole genome shotgun (WGS) entry which is preliminary data.</text>
</comment>
<evidence type="ECO:0000313" key="3">
    <source>
        <dbReference type="Proteomes" id="UP001149400"/>
    </source>
</evidence>
<name>A0ABT5R2M5_9GAMM</name>
<dbReference type="InterPro" id="IPR018392">
    <property type="entry name" value="LysM"/>
</dbReference>
<dbReference type="RefSeq" id="WP_274165350.1">
    <property type="nucleotide sequence ID" value="NZ_JAJUBC010000017.1"/>
</dbReference>
<feature type="domain" description="LysM" evidence="1">
    <location>
        <begin position="2"/>
        <end position="48"/>
    </location>
</feature>
<keyword evidence="3" id="KW-1185">Reference proteome</keyword>
<dbReference type="Proteomes" id="UP001149400">
    <property type="component" value="Unassembled WGS sequence"/>
</dbReference>
<gene>
    <name evidence="2" type="ORF">LRP50_15435</name>
</gene>
<dbReference type="PROSITE" id="PS51782">
    <property type="entry name" value="LYSM"/>
    <property type="match status" value="1"/>
</dbReference>
<evidence type="ECO:0000313" key="2">
    <source>
        <dbReference type="EMBL" id="MDD1794526.1"/>
    </source>
</evidence>
<dbReference type="EMBL" id="JAJUBC010000017">
    <property type="protein sequence ID" value="MDD1794526.1"/>
    <property type="molecule type" value="Genomic_DNA"/>
</dbReference>
<protein>
    <submittedName>
        <fullName evidence="2">LysM peptidoglycan-binding domain-containing protein</fullName>
    </submittedName>
</protein>
<organism evidence="2 3">
    <name type="scientific">Enterovibrio gelatinilyticus</name>
    <dbReference type="NCBI Taxonomy" id="2899819"/>
    <lineage>
        <taxon>Bacteria</taxon>
        <taxon>Pseudomonadati</taxon>
        <taxon>Pseudomonadota</taxon>
        <taxon>Gammaproteobacteria</taxon>
        <taxon>Vibrionales</taxon>
        <taxon>Vibrionaceae</taxon>
        <taxon>Enterovibrio</taxon>
    </lineage>
</organism>
<dbReference type="Gene3D" id="3.10.350.10">
    <property type="entry name" value="LysM domain"/>
    <property type="match status" value="1"/>
</dbReference>
<dbReference type="SUPFAM" id="SSF54106">
    <property type="entry name" value="LysM domain"/>
    <property type="match status" value="1"/>
</dbReference>
<dbReference type="InterPro" id="IPR036779">
    <property type="entry name" value="LysM_dom_sf"/>
</dbReference>
<dbReference type="CDD" id="cd00118">
    <property type="entry name" value="LysM"/>
    <property type="match status" value="1"/>
</dbReference>
<sequence length="875" mass="96849">MSDYKIKEGDCLILIAQKFGVKVKDIANLNSDQIENVDLIFAGDTIKLPGNEAAPIPLKTGERIPLPDPPKTNACGDDLCGSSTPEFVDILYVPSHPETKDGEKRWYAVTDVAKEAIKKEMSLLAEAMVADNRDTSLQNLNNLGILSKFEAKPHEAFLTDDEGIRLRHLEWLISTINSGAAKLYEHGGQDGFIIRVAEQENLDYGKLLGRHVFWGQFKQFILDYHLGAIAVQYFLESTDLIEEISEKEKQAQLMERARLSVFHGVVDHLSENIEELKEKAIKNAKTVTSKDGTKFIWDKERRYFTSEKQKTVTDRIKLIVKHRPKTDVELALTPHEEALAKLNKFWHENVHDSNAALKQLAKGNAEPIPPEATYAITFTNALRELNRHGYVIKEQCLTFDELEGSLLIHQGPEALSGSDSAFGKWRENDNLMFGVKAAALDEKGLKEEAELRKEILLELRMYTTDGEIDQDSIQRASDNIAWAYYPTIALLRVIDVTLEKHMSALGSILNGNQTVPGIFNELITIKKIAINRINKLKKVAEKRAISGDIKNILLLDNMPKSLHLIWDEKQYAPTEMKRGIFKNDAGAADLQAVECSLLSDGEVKWIRGPSWLIPKSSANKSHLGHVKDITESVTLADPTVSKDSPGTTLKDALKDIGKGLIAAPDAKNDFVTKPLNLSAQVKDFDKAFWEDSYHWQDGIGPKGKSSAYIANAQAQFLRLTVSRTGDLNLPGSEINGLSTNMSLTGDTSAEVKLTLLSGEMSFATYLPKMEGYHLEIAYVAQADKSKKPESKMYNAGHFRLKLSTKIYGVAGASCMLSGNLAFGPSETQPGHIGVKGRAFKAPDYNAHVEGGHTIRTRDMNTSTIPQGVSAQAGAS</sequence>
<feature type="non-terminal residue" evidence="2">
    <location>
        <position position="875"/>
    </location>
</feature>
<reference evidence="2" key="1">
    <citation type="submission" date="2021-12" db="EMBL/GenBank/DDBJ databases">
        <title>Enterovibrio ZSDZ35 sp. nov. and Enterovibrio ZSDZ42 sp. nov., isolated from coastal seawater in Qingdao.</title>
        <authorList>
            <person name="Zhang P."/>
        </authorList>
    </citation>
    <scope>NUCLEOTIDE SEQUENCE</scope>
    <source>
        <strain evidence="2">ZSDZ42</strain>
    </source>
</reference>
<dbReference type="Pfam" id="PF01476">
    <property type="entry name" value="LysM"/>
    <property type="match status" value="1"/>
</dbReference>
<accession>A0ABT5R2M5</accession>
<dbReference type="SMART" id="SM00257">
    <property type="entry name" value="LysM"/>
    <property type="match status" value="1"/>
</dbReference>
<evidence type="ECO:0000259" key="1">
    <source>
        <dbReference type="PROSITE" id="PS51782"/>
    </source>
</evidence>
<proteinExistence type="predicted"/>